<dbReference type="RefSeq" id="WP_064123196.1">
    <property type="nucleotide sequence ID" value="NZ_CP015243.1"/>
</dbReference>
<evidence type="ECO:0000313" key="6">
    <source>
        <dbReference type="Proteomes" id="UP000077875"/>
    </source>
</evidence>
<dbReference type="EMBL" id="CP015243">
    <property type="protein sequence ID" value="ANF58304.1"/>
    <property type="molecule type" value="Genomic_DNA"/>
</dbReference>
<protein>
    <submittedName>
        <fullName evidence="5">ABC transporter substrate-binding protein</fullName>
    </submittedName>
</protein>
<feature type="signal peptide" evidence="3">
    <location>
        <begin position="1"/>
        <end position="23"/>
    </location>
</feature>
<name>A0A172YGG5_9GAMM</name>
<dbReference type="SMART" id="SM00062">
    <property type="entry name" value="PBPb"/>
    <property type="match status" value="1"/>
</dbReference>
<dbReference type="SUPFAM" id="SSF53850">
    <property type="entry name" value="Periplasmic binding protein-like II"/>
    <property type="match status" value="1"/>
</dbReference>
<dbReference type="AlphaFoldDB" id="A0A172YGG5"/>
<dbReference type="PANTHER" id="PTHR35936">
    <property type="entry name" value="MEMBRANE-BOUND LYTIC MUREIN TRANSGLYCOSYLASE F"/>
    <property type="match status" value="1"/>
</dbReference>
<dbReference type="STRING" id="376489.A5892_13170"/>
<reference evidence="5 6" key="1">
    <citation type="submission" date="2016-04" db="EMBL/GenBank/DDBJ databases">
        <title>Complete Genome Sequence of Halotalea alkalilenta IHB B 13600.</title>
        <authorList>
            <person name="Swarnkar M.K."/>
            <person name="Sharma A."/>
            <person name="Kaushal K."/>
            <person name="Soni R."/>
            <person name="Rana S."/>
            <person name="Singh A.K."/>
            <person name="Gulati A."/>
        </authorList>
    </citation>
    <scope>NUCLEOTIDE SEQUENCE [LARGE SCALE GENOMIC DNA]</scope>
    <source>
        <strain evidence="5 6">IHB B 13600</strain>
    </source>
</reference>
<evidence type="ECO:0000259" key="4">
    <source>
        <dbReference type="SMART" id="SM00062"/>
    </source>
</evidence>
<dbReference type="InterPro" id="IPR001638">
    <property type="entry name" value="Solute-binding_3/MltF_N"/>
</dbReference>
<evidence type="ECO:0000256" key="3">
    <source>
        <dbReference type="SAM" id="SignalP"/>
    </source>
</evidence>
<dbReference type="CDD" id="cd01004">
    <property type="entry name" value="PBP2_MidA_like"/>
    <property type="match status" value="1"/>
</dbReference>
<dbReference type="Pfam" id="PF00497">
    <property type="entry name" value="SBP_bac_3"/>
    <property type="match status" value="1"/>
</dbReference>
<proteinExistence type="inferred from homology"/>
<accession>A0A172YGG5</accession>
<sequence length="303" mass="32693">MTILRRFALTMTLALSVCATAQAQQSNVPIKTDFEVSADPALEAILPDSIRQAGFINIGTNPNTPPTVFYGEDNRSLEGREIDVMTAIAHRLGLKPRWNDAGGFDNIIPGLSTGRYDAALANLDVNSVRLQRVDFVGYFNNNRLGMVVRSDAGDELLTELGQLCGRTVGGGSGTQNVAVLEQQSERCVAEGKEKIDIPLFPDRPSGVQSVVSGRTPAFFGPYEGLKYQASASRGALVLGGEFEVPPSFVGIGLGKDSELTEPVRQALQSLIDDGTYRRILDRWEIGYGAVSEAKSNQEILDGR</sequence>
<keyword evidence="2 3" id="KW-0732">Signal</keyword>
<evidence type="ECO:0000256" key="1">
    <source>
        <dbReference type="ARBA" id="ARBA00010333"/>
    </source>
</evidence>
<feature type="domain" description="Solute-binding protein family 3/N-terminal" evidence="4">
    <location>
        <begin position="55"/>
        <end position="286"/>
    </location>
</feature>
<organism evidence="5 6">
    <name type="scientific">Halotalea alkalilenta</name>
    <dbReference type="NCBI Taxonomy" id="376489"/>
    <lineage>
        <taxon>Bacteria</taxon>
        <taxon>Pseudomonadati</taxon>
        <taxon>Pseudomonadota</taxon>
        <taxon>Gammaproteobacteria</taxon>
        <taxon>Oceanospirillales</taxon>
        <taxon>Halomonadaceae</taxon>
        <taxon>Halotalea</taxon>
    </lineage>
</organism>
<dbReference type="PANTHER" id="PTHR35936:SF17">
    <property type="entry name" value="ARGININE-BINDING EXTRACELLULAR PROTEIN ARTP"/>
    <property type="match status" value="1"/>
</dbReference>
<evidence type="ECO:0000313" key="5">
    <source>
        <dbReference type="EMBL" id="ANF58304.1"/>
    </source>
</evidence>
<gene>
    <name evidence="5" type="ORF">A5892_13170</name>
</gene>
<evidence type="ECO:0000256" key="2">
    <source>
        <dbReference type="ARBA" id="ARBA00022729"/>
    </source>
</evidence>
<keyword evidence="6" id="KW-1185">Reference proteome</keyword>
<feature type="chain" id="PRO_5008004686" evidence="3">
    <location>
        <begin position="24"/>
        <end position="303"/>
    </location>
</feature>
<dbReference type="Proteomes" id="UP000077875">
    <property type="component" value="Chromosome"/>
</dbReference>
<dbReference type="Gene3D" id="3.40.190.10">
    <property type="entry name" value="Periplasmic binding protein-like II"/>
    <property type="match status" value="2"/>
</dbReference>
<comment type="similarity">
    <text evidence="1">Belongs to the bacterial solute-binding protein 3 family.</text>
</comment>
<dbReference type="KEGG" id="haa:A5892_13170"/>